<reference evidence="1" key="1">
    <citation type="submission" date="2018-05" db="EMBL/GenBank/DDBJ databases">
        <authorList>
            <person name="Lanie J.A."/>
            <person name="Ng W.-L."/>
            <person name="Kazmierczak K.M."/>
            <person name="Andrzejewski T.M."/>
            <person name="Davidsen T.M."/>
            <person name="Wayne K.J."/>
            <person name="Tettelin H."/>
            <person name="Glass J.I."/>
            <person name="Rusch D."/>
            <person name="Podicherti R."/>
            <person name="Tsui H.-C.T."/>
            <person name="Winkler M.E."/>
        </authorList>
    </citation>
    <scope>NUCLEOTIDE SEQUENCE</scope>
</reference>
<name>A0A382LA66_9ZZZZ</name>
<protein>
    <submittedName>
        <fullName evidence="1">Uncharacterized protein</fullName>
    </submittedName>
</protein>
<proteinExistence type="predicted"/>
<gene>
    <name evidence="1" type="ORF">METZ01_LOCUS286450</name>
</gene>
<accession>A0A382LA66</accession>
<evidence type="ECO:0000313" key="1">
    <source>
        <dbReference type="EMBL" id="SVC33596.1"/>
    </source>
</evidence>
<sequence length="227" mass="26049">MRAARQRLVRAVLLGLLGWILLAADAEAQTFMRNREFLNLGHPEPYLNYGRKEYDPYPAVINARNRYDRLGNFLSRGFNVFNWEFSRPGVSRINTRTAQYLGWFANLVMLNDSYRGWNYRLTLGEDIRAKFTDLTFHDPRFFGILFDGASSDNRFTLMLSQGGDLLNTAKFSTFRATTERSPVLIFGGHWETKLGNVLTLGATYFNQHMANTQDSNGDFLKGDTPYS</sequence>
<feature type="non-terminal residue" evidence="1">
    <location>
        <position position="227"/>
    </location>
</feature>
<organism evidence="1">
    <name type="scientific">marine metagenome</name>
    <dbReference type="NCBI Taxonomy" id="408172"/>
    <lineage>
        <taxon>unclassified sequences</taxon>
        <taxon>metagenomes</taxon>
        <taxon>ecological metagenomes</taxon>
    </lineage>
</organism>
<dbReference type="AlphaFoldDB" id="A0A382LA66"/>
<dbReference type="EMBL" id="UINC01085753">
    <property type="protein sequence ID" value="SVC33596.1"/>
    <property type="molecule type" value="Genomic_DNA"/>
</dbReference>